<dbReference type="Proteomes" id="UP001642484">
    <property type="component" value="Unassembled WGS sequence"/>
</dbReference>
<protein>
    <submittedName>
        <fullName evidence="2">Uncharacterized protein</fullName>
    </submittedName>
</protein>
<evidence type="ECO:0000313" key="3">
    <source>
        <dbReference type="Proteomes" id="UP001642484"/>
    </source>
</evidence>
<sequence>VLEQKLHVFFFEGKVGKGKLAWDQLSNQDAVKEARKDTGLGASQTVEVAYLEKEGLEYEEHDIREFKQFMKEHRGVTLKPRLRGRKPHGRTVECGSRVEELNAGWLFSAAARQEGVRRDLKTSKERSAQWQGGEERPKSIARESPQLRGLPVERPDEVEEAEGLLPSIIGLSEPQTVDTDTADAPEATEAVTAVAPRRRFPWAKKLLLVYTLVRIGVNFGVLLSSELEWQGMLNMVDGLLRPLITGLGVYSFIGISTVDHSA</sequence>
<accession>A0ABP0HS07</accession>
<evidence type="ECO:0000256" key="1">
    <source>
        <dbReference type="SAM" id="MobiDB-lite"/>
    </source>
</evidence>
<feature type="compositionally biased region" description="Basic and acidic residues" evidence="1">
    <location>
        <begin position="117"/>
        <end position="141"/>
    </location>
</feature>
<comment type="caution">
    <text evidence="2">The sequence shown here is derived from an EMBL/GenBank/DDBJ whole genome shotgun (WGS) entry which is preliminary data.</text>
</comment>
<organism evidence="2 3">
    <name type="scientific">Durusdinium trenchii</name>
    <dbReference type="NCBI Taxonomy" id="1381693"/>
    <lineage>
        <taxon>Eukaryota</taxon>
        <taxon>Sar</taxon>
        <taxon>Alveolata</taxon>
        <taxon>Dinophyceae</taxon>
        <taxon>Suessiales</taxon>
        <taxon>Symbiodiniaceae</taxon>
        <taxon>Durusdinium</taxon>
    </lineage>
</organism>
<evidence type="ECO:0000313" key="2">
    <source>
        <dbReference type="EMBL" id="CAK8992996.1"/>
    </source>
</evidence>
<feature type="region of interest" description="Disordered" evidence="1">
    <location>
        <begin position="117"/>
        <end position="156"/>
    </location>
</feature>
<feature type="non-terminal residue" evidence="2">
    <location>
        <position position="1"/>
    </location>
</feature>
<proteinExistence type="predicted"/>
<reference evidence="2 3" key="1">
    <citation type="submission" date="2024-02" db="EMBL/GenBank/DDBJ databases">
        <authorList>
            <person name="Chen Y."/>
            <person name="Shah S."/>
            <person name="Dougan E. K."/>
            <person name="Thang M."/>
            <person name="Chan C."/>
        </authorList>
    </citation>
    <scope>NUCLEOTIDE SEQUENCE [LARGE SCALE GENOMIC DNA]</scope>
</reference>
<gene>
    <name evidence="2" type="ORF">CCMP2556_LOCUS3084</name>
</gene>
<dbReference type="EMBL" id="CAXAMN010001174">
    <property type="protein sequence ID" value="CAK8992996.1"/>
    <property type="molecule type" value="Genomic_DNA"/>
</dbReference>
<name>A0ABP0HS07_9DINO</name>
<keyword evidence="3" id="KW-1185">Reference proteome</keyword>